<dbReference type="InterPro" id="IPR019826">
    <property type="entry name" value="Carboxylesterase_B_AS"/>
</dbReference>
<organism evidence="5 6">
    <name type="scientific">Neocucurbitaria cava</name>
    <dbReference type="NCBI Taxonomy" id="798079"/>
    <lineage>
        <taxon>Eukaryota</taxon>
        <taxon>Fungi</taxon>
        <taxon>Dikarya</taxon>
        <taxon>Ascomycota</taxon>
        <taxon>Pezizomycotina</taxon>
        <taxon>Dothideomycetes</taxon>
        <taxon>Pleosporomycetidae</taxon>
        <taxon>Pleosporales</taxon>
        <taxon>Pleosporineae</taxon>
        <taxon>Cucurbitariaceae</taxon>
        <taxon>Neocucurbitaria</taxon>
    </lineage>
</organism>
<dbReference type="InterPro" id="IPR050309">
    <property type="entry name" value="Type-B_Carboxylest/Lipase"/>
</dbReference>
<dbReference type="PROSITE" id="PS00122">
    <property type="entry name" value="CARBOXYLESTERASE_B_1"/>
    <property type="match status" value="1"/>
</dbReference>
<dbReference type="Gene3D" id="3.40.50.1820">
    <property type="entry name" value="alpha/beta hydrolase"/>
    <property type="match status" value="1"/>
</dbReference>
<dbReference type="InterPro" id="IPR002018">
    <property type="entry name" value="CarbesteraseB"/>
</dbReference>
<dbReference type="EMBL" id="JAPEUY010000016">
    <property type="protein sequence ID" value="KAJ4365342.1"/>
    <property type="molecule type" value="Genomic_DNA"/>
</dbReference>
<sequence length="539" mass="58528">MRGIVEGICLGNGYEAFLGIPYAAPPVKDLRWRQPQPVKSWDAIRAANQYGASCVQFPPPNNSIYYGGETSFSEDCLFLNVWTASSNEGNPTRSDGEMEMDSQAKRPVLVVLHFGAYQFGSSSNSVYNGESMARKGLTVVSLNYRLGRLGFLAHPWLTAKSGTNSSGNYGLMDQIAALQWIQRNIVAFGGDPDNVTLMGVSAGAHSIHNLRVSPLAKGLFHKCIVASGPGFAHALDGLGHPANPSTLAAGEKAGVEVATLLNATSMDELRKMPADRIMAVQLPRAAGNWTFDLLPAGASISLSVFDSGYPVVDGYVMPQAPLDAFLEMGNPNVIDVPILASNTGNEASGLPYLARLSAYQAYVTGAFGTLANEVLHLYPASNDAEARTSSWRLLADQVFVWSTLTAARLQSRNLKSKAWYARFLREPLISPDADLIEREYAGAFHTADVMYALCNLQARPWNWTRGDEELSRAMMDAWLSFAKTGDPNDGGKGNWPPVKSADGLVKIWDLESQVGKMDGDLQERMAFWDRWNGVANVGY</sequence>
<gene>
    <name evidence="5" type="ORF">N0V83_008963</name>
</gene>
<dbReference type="SUPFAM" id="SSF53474">
    <property type="entry name" value="alpha/beta-Hydrolases"/>
    <property type="match status" value="1"/>
</dbReference>
<evidence type="ECO:0000259" key="4">
    <source>
        <dbReference type="Pfam" id="PF00135"/>
    </source>
</evidence>
<comment type="similarity">
    <text evidence="1 3">Belongs to the type-B carboxylesterase/lipase family.</text>
</comment>
<dbReference type="OrthoDB" id="408631at2759"/>
<dbReference type="Pfam" id="PF00135">
    <property type="entry name" value="COesterase"/>
    <property type="match status" value="1"/>
</dbReference>
<dbReference type="InterPro" id="IPR029058">
    <property type="entry name" value="AB_hydrolase_fold"/>
</dbReference>
<evidence type="ECO:0000313" key="6">
    <source>
        <dbReference type="Proteomes" id="UP001140560"/>
    </source>
</evidence>
<accession>A0A9W9CJ95</accession>
<evidence type="ECO:0000256" key="2">
    <source>
        <dbReference type="ARBA" id="ARBA00022801"/>
    </source>
</evidence>
<evidence type="ECO:0000256" key="3">
    <source>
        <dbReference type="RuleBase" id="RU361235"/>
    </source>
</evidence>
<proteinExistence type="inferred from homology"/>
<dbReference type="GO" id="GO:0016787">
    <property type="term" value="F:hydrolase activity"/>
    <property type="evidence" value="ECO:0007669"/>
    <property type="project" value="UniProtKB-KW"/>
</dbReference>
<evidence type="ECO:0000313" key="5">
    <source>
        <dbReference type="EMBL" id="KAJ4365342.1"/>
    </source>
</evidence>
<dbReference type="EC" id="3.1.1.-" evidence="3"/>
<protein>
    <recommendedName>
        <fullName evidence="3">Carboxylic ester hydrolase</fullName>
        <ecNumber evidence="3">3.1.1.-</ecNumber>
    </recommendedName>
</protein>
<evidence type="ECO:0000256" key="1">
    <source>
        <dbReference type="ARBA" id="ARBA00005964"/>
    </source>
</evidence>
<keyword evidence="2 3" id="KW-0378">Hydrolase</keyword>
<feature type="domain" description="Carboxylesterase type B" evidence="4">
    <location>
        <begin position="3"/>
        <end position="528"/>
    </location>
</feature>
<reference evidence="5" key="1">
    <citation type="submission" date="2022-10" db="EMBL/GenBank/DDBJ databases">
        <title>Tapping the CABI collections for fungal endophytes: first genome assemblies for Collariella, Neodidymelliopsis, Ascochyta clinopodiicola, Didymella pomorum, Didymosphaeria variabile, Neocosmospora piperis and Neocucurbitaria cava.</title>
        <authorList>
            <person name="Hill R."/>
        </authorList>
    </citation>
    <scope>NUCLEOTIDE SEQUENCE</scope>
    <source>
        <strain evidence="5">IMI 356814</strain>
    </source>
</reference>
<name>A0A9W9CJ95_9PLEO</name>
<dbReference type="PANTHER" id="PTHR11559">
    <property type="entry name" value="CARBOXYLESTERASE"/>
    <property type="match status" value="1"/>
</dbReference>
<keyword evidence="6" id="KW-1185">Reference proteome</keyword>
<dbReference type="Proteomes" id="UP001140560">
    <property type="component" value="Unassembled WGS sequence"/>
</dbReference>
<comment type="caution">
    <text evidence="5">The sequence shown here is derived from an EMBL/GenBank/DDBJ whole genome shotgun (WGS) entry which is preliminary data.</text>
</comment>
<dbReference type="AlphaFoldDB" id="A0A9W9CJ95"/>